<dbReference type="InterPro" id="IPR029052">
    <property type="entry name" value="Metallo-depent_PP-like"/>
</dbReference>
<dbReference type="GO" id="GO:0004527">
    <property type="term" value="F:exonuclease activity"/>
    <property type="evidence" value="ECO:0007669"/>
    <property type="project" value="UniProtKB-KW"/>
</dbReference>
<reference evidence="10 11" key="1">
    <citation type="submission" date="2021-03" db="EMBL/GenBank/DDBJ databases">
        <title>Genomic and phenotypic characterization of Chloracidobacterium isolates provides evidence for multiple species.</title>
        <authorList>
            <person name="Saini M.K."/>
            <person name="Costas A.M.G."/>
            <person name="Tank M."/>
            <person name="Bryant D.A."/>
        </authorList>
    </citation>
    <scope>NUCLEOTIDE SEQUENCE [LARGE SCALE GENOMIC DNA]</scope>
    <source>
        <strain evidence="10 11">N</strain>
    </source>
</reference>
<evidence type="ECO:0000313" key="11">
    <source>
        <dbReference type="Proteomes" id="UP000677668"/>
    </source>
</evidence>
<evidence type="ECO:0000256" key="4">
    <source>
        <dbReference type="ARBA" id="ARBA00022722"/>
    </source>
</evidence>
<protein>
    <recommendedName>
        <fullName evidence="3 7">Nuclease SbcCD subunit D</fullName>
    </recommendedName>
</protein>
<dbReference type="NCBIfam" id="TIGR00619">
    <property type="entry name" value="sbcd"/>
    <property type="match status" value="1"/>
</dbReference>
<dbReference type="PANTHER" id="PTHR30337">
    <property type="entry name" value="COMPONENT OF ATP-DEPENDENT DSDNA EXONUCLEASE"/>
    <property type="match status" value="1"/>
</dbReference>
<keyword evidence="6 7" id="KW-0269">Exonuclease</keyword>
<proteinExistence type="inferred from homology"/>
<dbReference type="InterPro" id="IPR050535">
    <property type="entry name" value="DNA_Repair-Maintenance_Comp"/>
</dbReference>
<evidence type="ECO:0000256" key="2">
    <source>
        <dbReference type="ARBA" id="ARBA00011322"/>
    </source>
</evidence>
<dbReference type="InterPro" id="IPR004593">
    <property type="entry name" value="SbcD"/>
</dbReference>
<dbReference type="Pfam" id="PF12320">
    <property type="entry name" value="SbcD_C"/>
    <property type="match status" value="1"/>
</dbReference>
<evidence type="ECO:0000259" key="9">
    <source>
        <dbReference type="Pfam" id="PF12320"/>
    </source>
</evidence>
<keyword evidence="7" id="KW-0255">Endonuclease</keyword>
<dbReference type="SUPFAM" id="SSF56300">
    <property type="entry name" value="Metallo-dependent phosphatases"/>
    <property type="match status" value="1"/>
</dbReference>
<evidence type="ECO:0000256" key="1">
    <source>
        <dbReference type="ARBA" id="ARBA00010555"/>
    </source>
</evidence>
<sequence length="410" mass="44875">MRLLHTSDWHLGIGLGGYLREPEHRRFLAWLLDTLRNQSVDALLITGDIFDAANPPAAAQRLYYDFLAECHAALPALDIVIIGGNHDSAGRLDAPAELLSRFRVRVVGGFASQPDGKPDFGRLLVPLTSATGDVAAWCVAVPFLRPSDAGPAEDFRQGAQALYAQLFEAARQRRQPGQALIATGHAFMVGGQVSDTERPIECGGLYALPADIFPEDVAYAALGHLHRAQCVANRPNVRYSGSPLPLSFTERDYAHQVVLIELEGEHAARIEPLPIPRVRDLLRVPRQGAAPLAAVLDELRQLPTAPTATDRLPPLVEVYVQLDRPQPALKDDIERALNGVWAELARIELVHPQPDRAALPDGLSQNSHTNLTPEAMFRACYRAKHGSDPPEALEQAFHTLLQETLQEMAP</sequence>
<comment type="similarity">
    <text evidence="1 7">Belongs to the SbcD family.</text>
</comment>
<dbReference type="Pfam" id="PF00149">
    <property type="entry name" value="Metallophos"/>
    <property type="match status" value="1"/>
</dbReference>
<evidence type="ECO:0000256" key="3">
    <source>
        <dbReference type="ARBA" id="ARBA00013365"/>
    </source>
</evidence>
<dbReference type="RefSeq" id="WP_211421790.1">
    <property type="nucleotide sequence ID" value="NZ_CP072642.1"/>
</dbReference>
<dbReference type="InterPro" id="IPR004843">
    <property type="entry name" value="Calcineurin-like_PHP"/>
</dbReference>
<gene>
    <name evidence="7" type="primary">sbcD</name>
    <name evidence="10" type="ORF">J8C05_08505</name>
</gene>
<keyword evidence="11" id="KW-1185">Reference proteome</keyword>
<dbReference type="PANTHER" id="PTHR30337:SF0">
    <property type="entry name" value="NUCLEASE SBCCD SUBUNIT D"/>
    <property type="match status" value="1"/>
</dbReference>
<dbReference type="Gene3D" id="3.60.21.10">
    <property type="match status" value="1"/>
</dbReference>
<organism evidence="10 11">
    <name type="scientific">Chloracidobacterium sp. N</name>
    <dbReference type="NCBI Taxonomy" id="2821540"/>
    <lineage>
        <taxon>Bacteria</taxon>
        <taxon>Pseudomonadati</taxon>
        <taxon>Acidobacteriota</taxon>
        <taxon>Terriglobia</taxon>
        <taxon>Terriglobales</taxon>
        <taxon>Acidobacteriaceae</taxon>
        <taxon>Chloracidobacterium</taxon>
        <taxon>Chloracidobacterium aggregatum</taxon>
    </lineage>
</organism>
<comment type="function">
    <text evidence="7">SbcCD cleaves DNA hairpin structures. These structures can inhibit DNA replication and are intermediates in certain DNA recombination reactions. The complex acts as a 3'-&gt;5' double strand exonuclease that can open hairpins. It also has a 5' single-strand endonuclease activity.</text>
</comment>
<keyword evidence="5 7" id="KW-0378">Hydrolase</keyword>
<accession>A0ABX8AYK3</accession>
<evidence type="ECO:0000256" key="5">
    <source>
        <dbReference type="ARBA" id="ARBA00022801"/>
    </source>
</evidence>
<name>A0ABX8AYK3_9BACT</name>
<feature type="domain" description="Calcineurin-like phosphoesterase" evidence="8">
    <location>
        <begin position="1"/>
        <end position="227"/>
    </location>
</feature>
<dbReference type="EMBL" id="CP072642">
    <property type="protein sequence ID" value="QUV93407.1"/>
    <property type="molecule type" value="Genomic_DNA"/>
</dbReference>
<keyword evidence="4 7" id="KW-0540">Nuclease</keyword>
<dbReference type="Proteomes" id="UP000677668">
    <property type="component" value="Chromosome 1"/>
</dbReference>
<evidence type="ECO:0000256" key="6">
    <source>
        <dbReference type="ARBA" id="ARBA00022839"/>
    </source>
</evidence>
<evidence type="ECO:0000313" key="10">
    <source>
        <dbReference type="EMBL" id="QUV93407.1"/>
    </source>
</evidence>
<dbReference type="InterPro" id="IPR041796">
    <property type="entry name" value="Mre11_N"/>
</dbReference>
<feature type="domain" description="Nuclease SbcCD subunit D C-terminal" evidence="9">
    <location>
        <begin position="278"/>
        <end position="384"/>
    </location>
</feature>
<dbReference type="CDD" id="cd00840">
    <property type="entry name" value="MPP_Mre11_N"/>
    <property type="match status" value="1"/>
</dbReference>
<keyword evidence="7" id="KW-0235">DNA replication</keyword>
<dbReference type="InterPro" id="IPR026843">
    <property type="entry name" value="SbcD_C"/>
</dbReference>
<keyword evidence="7" id="KW-0233">DNA recombination</keyword>
<evidence type="ECO:0000259" key="8">
    <source>
        <dbReference type="Pfam" id="PF00149"/>
    </source>
</evidence>
<comment type="subunit">
    <text evidence="2 7">Heterodimer of SbcC and SbcD.</text>
</comment>
<evidence type="ECO:0000256" key="7">
    <source>
        <dbReference type="RuleBase" id="RU363069"/>
    </source>
</evidence>